<proteinExistence type="predicted"/>
<dbReference type="OrthoDB" id="9787654at2"/>
<dbReference type="InterPro" id="IPR006680">
    <property type="entry name" value="Amidohydro-rel"/>
</dbReference>
<dbReference type="PANTHER" id="PTHR35563:SF2">
    <property type="entry name" value="BARREL METAL-DEPENDENT HYDROLASE, PUTATIVE (AFU_ORTHOLOGUE AFUA_1G16240)-RELATED"/>
    <property type="match status" value="1"/>
</dbReference>
<evidence type="ECO:0000313" key="3">
    <source>
        <dbReference type="Proteomes" id="UP000193862"/>
    </source>
</evidence>
<keyword evidence="3" id="KW-1185">Reference proteome</keyword>
<sequence length="277" mass="30677">MPETHRPDIIDCHLHLLDPDRFAYRTDTKYRPAGQEIGTLAQMRAVFAAHNVTRALLVQPTSGYGSDNRALLDALARSQGAWRGIAVVEADISYDALAALKAQGVVGVAYNMPFYAPGYYDAFAGVTEKLVALDMVLDIQFEGDGVFEAAQLLAKTPVRCVIDHAGRPDLAQGLSSKAFRALLALSERAGETAIKISGQHKYAAFPWPFEQADPYLQALMEAFTPERCMWGSDWPFLRVPERVDYATQITIAERLLPDPATRAKVMSRTARRLYWGD</sequence>
<dbReference type="PANTHER" id="PTHR35563">
    <property type="entry name" value="BARREL METAL-DEPENDENT HYDROLASE, PUTATIVE (AFU_ORTHOLOGUE AFUA_1G16240)-RELATED"/>
    <property type="match status" value="1"/>
</dbReference>
<gene>
    <name evidence="2" type="primary">ligI_2</name>
    <name evidence="2" type="ORF">AQS8620_02443</name>
</gene>
<organism evidence="2 3">
    <name type="scientific">Aquimixticola soesokkakensis</name>
    <dbReference type="NCBI Taxonomy" id="1519096"/>
    <lineage>
        <taxon>Bacteria</taxon>
        <taxon>Pseudomonadati</taxon>
        <taxon>Pseudomonadota</taxon>
        <taxon>Alphaproteobacteria</taxon>
        <taxon>Rhodobacterales</taxon>
        <taxon>Paracoccaceae</taxon>
        <taxon>Aquimixticola</taxon>
    </lineage>
</organism>
<dbReference type="InterPro" id="IPR052358">
    <property type="entry name" value="Aro_Compnd_Degr_Hydrolases"/>
</dbReference>
<dbReference type="Proteomes" id="UP000193862">
    <property type="component" value="Unassembled WGS sequence"/>
</dbReference>
<dbReference type="EMBL" id="FWFS01000009">
    <property type="protein sequence ID" value="SLN55586.1"/>
    <property type="molecule type" value="Genomic_DNA"/>
</dbReference>
<evidence type="ECO:0000259" key="1">
    <source>
        <dbReference type="Pfam" id="PF04909"/>
    </source>
</evidence>
<keyword evidence="2" id="KW-0378">Hydrolase</keyword>
<protein>
    <submittedName>
        <fullName evidence="2">2-pyrone-4,6-dicarbaxylate hydrolase</fullName>
        <ecNumber evidence="2">3.1.1.57</ecNumber>
    </submittedName>
</protein>
<dbReference type="AlphaFoldDB" id="A0A1Y5T460"/>
<dbReference type="Pfam" id="PF04909">
    <property type="entry name" value="Amidohydro_2"/>
    <property type="match status" value="1"/>
</dbReference>
<evidence type="ECO:0000313" key="2">
    <source>
        <dbReference type="EMBL" id="SLN55586.1"/>
    </source>
</evidence>
<dbReference type="EC" id="3.1.1.57" evidence="2"/>
<dbReference type="GO" id="GO:0047554">
    <property type="term" value="F:2-pyrone-4,6-dicarboxylate lactonase activity"/>
    <property type="evidence" value="ECO:0007669"/>
    <property type="project" value="UniProtKB-EC"/>
</dbReference>
<reference evidence="2 3" key="1">
    <citation type="submission" date="2017-03" db="EMBL/GenBank/DDBJ databases">
        <authorList>
            <person name="Afonso C.L."/>
            <person name="Miller P.J."/>
            <person name="Scott M.A."/>
            <person name="Spackman E."/>
            <person name="Goraichik I."/>
            <person name="Dimitrov K.M."/>
            <person name="Suarez D.L."/>
            <person name="Swayne D.E."/>
        </authorList>
    </citation>
    <scope>NUCLEOTIDE SEQUENCE [LARGE SCALE GENOMIC DNA]</scope>
    <source>
        <strain evidence="2 3">CECT 8620</strain>
    </source>
</reference>
<accession>A0A1Y5T460</accession>
<dbReference type="Gene3D" id="3.20.20.140">
    <property type="entry name" value="Metal-dependent hydrolases"/>
    <property type="match status" value="1"/>
</dbReference>
<name>A0A1Y5T460_9RHOB</name>
<feature type="domain" description="Amidohydrolase-related" evidence="1">
    <location>
        <begin position="10"/>
        <end position="274"/>
    </location>
</feature>
<dbReference type="InterPro" id="IPR032466">
    <property type="entry name" value="Metal_Hydrolase"/>
</dbReference>
<dbReference type="SUPFAM" id="SSF51556">
    <property type="entry name" value="Metallo-dependent hydrolases"/>
    <property type="match status" value="1"/>
</dbReference>
<dbReference type="RefSeq" id="WP_085837164.1">
    <property type="nucleotide sequence ID" value="NZ_FWFS01000009.1"/>
</dbReference>